<dbReference type="SUPFAM" id="SSF55874">
    <property type="entry name" value="ATPase domain of HSP90 chaperone/DNA topoisomerase II/histidine kinase"/>
    <property type="match status" value="1"/>
</dbReference>
<keyword evidence="4" id="KW-0597">Phosphoprotein</keyword>
<evidence type="ECO:0000313" key="15">
    <source>
        <dbReference type="Proteomes" id="UP000183018"/>
    </source>
</evidence>
<name>A0A1I3PU94_9GAMM</name>
<dbReference type="CDD" id="cd00082">
    <property type="entry name" value="HisKA"/>
    <property type="match status" value="1"/>
</dbReference>
<evidence type="ECO:0000256" key="9">
    <source>
        <dbReference type="ARBA" id="ARBA00023012"/>
    </source>
</evidence>
<dbReference type="SMART" id="SM00304">
    <property type="entry name" value="HAMP"/>
    <property type="match status" value="1"/>
</dbReference>
<dbReference type="PANTHER" id="PTHR45436:SF5">
    <property type="entry name" value="SENSOR HISTIDINE KINASE TRCS"/>
    <property type="match status" value="1"/>
</dbReference>
<dbReference type="InterPro" id="IPR003660">
    <property type="entry name" value="HAMP_dom"/>
</dbReference>
<dbReference type="STRING" id="289370.SAMN05216602_4439"/>
<dbReference type="SUPFAM" id="SSF47384">
    <property type="entry name" value="Homodimeric domain of signal transducing histidine kinase"/>
    <property type="match status" value="1"/>
</dbReference>
<dbReference type="InterPro" id="IPR036890">
    <property type="entry name" value="HATPase_C_sf"/>
</dbReference>
<evidence type="ECO:0000259" key="12">
    <source>
        <dbReference type="PROSITE" id="PS50109"/>
    </source>
</evidence>
<evidence type="ECO:0000256" key="11">
    <source>
        <dbReference type="SAM" id="Phobius"/>
    </source>
</evidence>
<feature type="transmembrane region" description="Helical" evidence="11">
    <location>
        <begin position="56"/>
        <end position="75"/>
    </location>
</feature>
<keyword evidence="8 11" id="KW-1133">Transmembrane helix</keyword>
<dbReference type="InterPro" id="IPR005467">
    <property type="entry name" value="His_kinase_dom"/>
</dbReference>
<sequence>MNGAVSLRRQILLSLSIMAVGVILLSIVGSYAFYAVASTLAPGSISETWVPSGIEMLWMVGTIFVALCIAGYVGIRLSRRILTPLNSVAHSLREIAQGNLQARAAPDDQALGETGQLVRDFNTMAERLQSVTREQQFWNAAVAHELRTPVTILRGRLQGLAEGVFAPSAETFQGLLRQVEGLGRLIEDLRVLSLNDSDHLQLDLATTCPAETIAATVQAFSGRLQARGFEVQLQLDEHTAVVCDTFRLRQALIALLENALAHADPGQLRIETGVAAGGYRLSVTDDGPGIDAELAAQVFEAFRRGEPSRSRHSGGSGLGLAVVKAIAQAHGGQAHCERAGKGTRFSVQLPLSA</sequence>
<evidence type="ECO:0000259" key="13">
    <source>
        <dbReference type="PROSITE" id="PS50885"/>
    </source>
</evidence>
<accession>A0A1I3PU94</accession>
<dbReference type="OrthoDB" id="9804645at2"/>
<keyword evidence="6 11" id="KW-0812">Transmembrane</keyword>
<evidence type="ECO:0000256" key="7">
    <source>
        <dbReference type="ARBA" id="ARBA00022777"/>
    </source>
</evidence>
<keyword evidence="9" id="KW-0902">Two-component regulatory system</keyword>
<dbReference type="PRINTS" id="PR00344">
    <property type="entry name" value="BCTRLSENSOR"/>
</dbReference>
<proteinExistence type="predicted"/>
<dbReference type="InterPro" id="IPR050428">
    <property type="entry name" value="TCS_sensor_his_kinase"/>
</dbReference>
<evidence type="ECO:0000256" key="3">
    <source>
        <dbReference type="ARBA" id="ARBA00012438"/>
    </source>
</evidence>
<dbReference type="EC" id="2.7.13.3" evidence="3"/>
<feature type="domain" description="Histidine kinase" evidence="12">
    <location>
        <begin position="141"/>
        <end position="353"/>
    </location>
</feature>
<evidence type="ECO:0000256" key="2">
    <source>
        <dbReference type="ARBA" id="ARBA00004370"/>
    </source>
</evidence>
<keyword evidence="5" id="KW-0808">Transferase</keyword>
<dbReference type="RefSeq" id="WP_074889468.1">
    <property type="nucleotide sequence ID" value="NZ_FORC01000006.1"/>
</dbReference>
<evidence type="ECO:0000256" key="1">
    <source>
        <dbReference type="ARBA" id="ARBA00000085"/>
    </source>
</evidence>
<dbReference type="InterPro" id="IPR036097">
    <property type="entry name" value="HisK_dim/P_sf"/>
</dbReference>
<dbReference type="PANTHER" id="PTHR45436">
    <property type="entry name" value="SENSOR HISTIDINE KINASE YKOH"/>
    <property type="match status" value="1"/>
</dbReference>
<comment type="subcellular location">
    <subcellularLocation>
        <location evidence="2">Membrane</location>
    </subcellularLocation>
</comment>
<dbReference type="SUPFAM" id="SSF158472">
    <property type="entry name" value="HAMP domain-like"/>
    <property type="match status" value="1"/>
</dbReference>
<feature type="domain" description="HAMP" evidence="13">
    <location>
        <begin position="79"/>
        <end position="133"/>
    </location>
</feature>
<organism evidence="14 15">
    <name type="scientific">Phytopseudomonas argentinensis</name>
    <dbReference type="NCBI Taxonomy" id="289370"/>
    <lineage>
        <taxon>Bacteria</taxon>
        <taxon>Pseudomonadati</taxon>
        <taxon>Pseudomonadota</taxon>
        <taxon>Gammaproteobacteria</taxon>
        <taxon>Pseudomonadales</taxon>
        <taxon>Pseudomonadaceae</taxon>
        <taxon>Phytopseudomonas</taxon>
    </lineage>
</organism>
<dbReference type="SMART" id="SM00388">
    <property type="entry name" value="HisKA"/>
    <property type="match status" value="1"/>
</dbReference>
<dbReference type="Pfam" id="PF00512">
    <property type="entry name" value="HisKA"/>
    <property type="match status" value="1"/>
</dbReference>
<evidence type="ECO:0000256" key="6">
    <source>
        <dbReference type="ARBA" id="ARBA00022692"/>
    </source>
</evidence>
<dbReference type="Gene3D" id="6.10.340.10">
    <property type="match status" value="1"/>
</dbReference>
<dbReference type="Proteomes" id="UP000183018">
    <property type="component" value="Unassembled WGS sequence"/>
</dbReference>
<dbReference type="InterPro" id="IPR003594">
    <property type="entry name" value="HATPase_dom"/>
</dbReference>
<dbReference type="InterPro" id="IPR003661">
    <property type="entry name" value="HisK_dim/P_dom"/>
</dbReference>
<dbReference type="Gene3D" id="1.10.287.130">
    <property type="match status" value="1"/>
</dbReference>
<keyword evidence="10 11" id="KW-0472">Membrane</keyword>
<dbReference type="AlphaFoldDB" id="A0A1I3PU94"/>
<dbReference type="PROSITE" id="PS50109">
    <property type="entry name" value="HIS_KIN"/>
    <property type="match status" value="1"/>
</dbReference>
<gene>
    <name evidence="14" type="ORF">SAMN05216602_4439</name>
</gene>
<keyword evidence="7 14" id="KW-0418">Kinase</keyword>
<dbReference type="CDD" id="cd00075">
    <property type="entry name" value="HATPase"/>
    <property type="match status" value="1"/>
</dbReference>
<evidence type="ECO:0000256" key="10">
    <source>
        <dbReference type="ARBA" id="ARBA00023136"/>
    </source>
</evidence>
<dbReference type="Gene3D" id="3.30.565.10">
    <property type="entry name" value="Histidine kinase-like ATPase, C-terminal domain"/>
    <property type="match status" value="1"/>
</dbReference>
<dbReference type="CDD" id="cd06225">
    <property type="entry name" value="HAMP"/>
    <property type="match status" value="1"/>
</dbReference>
<dbReference type="EMBL" id="FORC01000006">
    <property type="protein sequence ID" value="SFJ24791.1"/>
    <property type="molecule type" value="Genomic_DNA"/>
</dbReference>
<reference evidence="15" key="1">
    <citation type="submission" date="2016-10" db="EMBL/GenBank/DDBJ databases">
        <authorList>
            <person name="Varghese N."/>
            <person name="Submissions S."/>
        </authorList>
    </citation>
    <scope>NUCLEOTIDE SEQUENCE [LARGE SCALE GENOMIC DNA]</scope>
    <source>
        <strain evidence="15">LMG 22563</strain>
    </source>
</reference>
<dbReference type="Pfam" id="PF00672">
    <property type="entry name" value="HAMP"/>
    <property type="match status" value="1"/>
</dbReference>
<keyword evidence="15" id="KW-1185">Reference proteome</keyword>
<evidence type="ECO:0000256" key="5">
    <source>
        <dbReference type="ARBA" id="ARBA00022679"/>
    </source>
</evidence>
<dbReference type="PROSITE" id="PS50885">
    <property type="entry name" value="HAMP"/>
    <property type="match status" value="1"/>
</dbReference>
<dbReference type="GO" id="GO:0005886">
    <property type="term" value="C:plasma membrane"/>
    <property type="evidence" value="ECO:0007669"/>
    <property type="project" value="TreeGrafter"/>
</dbReference>
<evidence type="ECO:0000256" key="8">
    <source>
        <dbReference type="ARBA" id="ARBA00022989"/>
    </source>
</evidence>
<comment type="catalytic activity">
    <reaction evidence="1">
        <text>ATP + protein L-histidine = ADP + protein N-phospho-L-histidine.</text>
        <dbReference type="EC" id="2.7.13.3"/>
    </reaction>
</comment>
<dbReference type="InterPro" id="IPR004358">
    <property type="entry name" value="Sig_transdc_His_kin-like_C"/>
</dbReference>
<protein>
    <recommendedName>
        <fullName evidence="3">histidine kinase</fullName>
        <ecNumber evidence="3">2.7.13.3</ecNumber>
    </recommendedName>
</protein>
<evidence type="ECO:0000256" key="4">
    <source>
        <dbReference type="ARBA" id="ARBA00022553"/>
    </source>
</evidence>
<dbReference type="GO" id="GO:0000155">
    <property type="term" value="F:phosphorelay sensor kinase activity"/>
    <property type="evidence" value="ECO:0007669"/>
    <property type="project" value="InterPro"/>
</dbReference>
<feature type="transmembrane region" description="Helical" evidence="11">
    <location>
        <begin position="12"/>
        <end position="36"/>
    </location>
</feature>
<dbReference type="Pfam" id="PF02518">
    <property type="entry name" value="HATPase_c"/>
    <property type="match status" value="1"/>
</dbReference>
<dbReference type="SMART" id="SM00387">
    <property type="entry name" value="HATPase_c"/>
    <property type="match status" value="1"/>
</dbReference>
<evidence type="ECO:0000313" key="14">
    <source>
        <dbReference type="EMBL" id="SFJ24791.1"/>
    </source>
</evidence>